<dbReference type="GeneTree" id="ENSGT00940000156215"/>
<organism evidence="5 6">
    <name type="scientific">Salmo trutta</name>
    <name type="common">Brown trout</name>
    <dbReference type="NCBI Taxonomy" id="8032"/>
    <lineage>
        <taxon>Eukaryota</taxon>
        <taxon>Metazoa</taxon>
        <taxon>Chordata</taxon>
        <taxon>Craniata</taxon>
        <taxon>Vertebrata</taxon>
        <taxon>Euteleostomi</taxon>
        <taxon>Actinopterygii</taxon>
        <taxon>Neopterygii</taxon>
        <taxon>Teleostei</taxon>
        <taxon>Protacanthopterygii</taxon>
        <taxon>Salmoniformes</taxon>
        <taxon>Salmonidae</taxon>
        <taxon>Salmoninae</taxon>
        <taxon>Salmo</taxon>
    </lineage>
</organism>
<gene>
    <name evidence="5" type="primary">LOC115181374</name>
    <name evidence="4" type="synonym">LOC115181373</name>
</gene>
<dbReference type="Pfam" id="PF02820">
    <property type="entry name" value="MBT"/>
    <property type="match status" value="1"/>
</dbReference>
<dbReference type="PANTHER" id="PTHR15856">
    <property type="entry name" value="PHD FINGER PROTEIN 20-RELATED"/>
    <property type="match status" value="1"/>
</dbReference>
<protein>
    <submittedName>
        <fullName evidence="5">PHD finger protein 20 like 1</fullName>
    </submittedName>
</protein>
<sequence>MSKKTPNRPGITFEVGARIEAQDYLQKWYSSRIEDIDFDEGKMLVHFDRWSHRYDEWIAWDSTRLRPLERPTLRKEGLKEEEGEITVGVFVQPQTTSQFVSPRFLASYFLDAFSTVLEEKVQGPSPQTFFSI</sequence>
<dbReference type="GO" id="GO:0005654">
    <property type="term" value="C:nucleoplasm"/>
    <property type="evidence" value="ECO:0007669"/>
    <property type="project" value="UniProtKB-ARBA"/>
</dbReference>
<dbReference type="CDD" id="cd20104">
    <property type="entry name" value="MBT_PHF20L1-like"/>
    <property type="match status" value="1"/>
</dbReference>
<name>A0A674BHP7_SALTR</name>
<dbReference type="InterPro" id="IPR004092">
    <property type="entry name" value="Mbt"/>
</dbReference>
<reference evidence="5" key="1">
    <citation type="submission" date="2025-05" db="UniProtKB">
        <authorList>
            <consortium name="Ensembl"/>
        </authorList>
    </citation>
    <scope>IDENTIFICATION</scope>
</reference>
<accession>A0A674BHP7</accession>
<evidence type="ECO:0000313" key="6">
    <source>
        <dbReference type="Proteomes" id="UP000472277"/>
    </source>
</evidence>
<dbReference type="SUPFAM" id="SSF63748">
    <property type="entry name" value="Tudor/PWWP/MBT"/>
    <property type="match status" value="1"/>
</dbReference>
<dbReference type="Gene3D" id="2.30.30.140">
    <property type="match status" value="1"/>
</dbReference>
<dbReference type="InterPro" id="IPR043449">
    <property type="entry name" value="PHF20-like"/>
</dbReference>
<keyword evidence="3" id="KW-0539">Nucleus</keyword>
<dbReference type="GO" id="GO:0044545">
    <property type="term" value="C:NSL complex"/>
    <property type="evidence" value="ECO:0007669"/>
    <property type="project" value="TreeGrafter"/>
</dbReference>
<dbReference type="AlphaFoldDB" id="A0A674BHP7"/>
<evidence type="ECO:0000313" key="5">
    <source>
        <dbReference type="Ensembl" id="ENSSTUP00000070547.1"/>
    </source>
</evidence>
<dbReference type="Ensembl" id="ENSSTUT00000074912.1">
    <property type="protein sequence ID" value="ENSSTUP00000070547.1"/>
    <property type="gene ID" value="ENSSTUG00000030897.1"/>
</dbReference>
<evidence type="ECO:0000256" key="3">
    <source>
        <dbReference type="ARBA" id="ARBA00023242"/>
    </source>
</evidence>
<dbReference type="GO" id="GO:0006357">
    <property type="term" value="P:regulation of transcription by RNA polymerase II"/>
    <property type="evidence" value="ECO:0007669"/>
    <property type="project" value="TreeGrafter"/>
</dbReference>
<evidence type="ECO:0000313" key="4">
    <source>
        <dbReference type="Ensembl" id="ENSSTUP00000067475.1"/>
    </source>
</evidence>
<evidence type="ECO:0000256" key="2">
    <source>
        <dbReference type="ARBA" id="ARBA00022737"/>
    </source>
</evidence>
<dbReference type="Proteomes" id="UP000472277">
    <property type="component" value="Unassembled WGS sequence"/>
</dbReference>
<proteinExistence type="predicted"/>
<keyword evidence="2" id="KW-0677">Repeat</keyword>
<dbReference type="FunFam" id="2.30.30.140:FF:000049">
    <property type="entry name" value="PHD finger protein 20 (Predicted)"/>
    <property type="match status" value="1"/>
</dbReference>
<evidence type="ECO:0000256" key="1">
    <source>
        <dbReference type="ARBA" id="ARBA00004123"/>
    </source>
</evidence>
<comment type="subcellular location">
    <subcellularLocation>
        <location evidence="1">Nucleus</location>
    </subcellularLocation>
</comment>
<keyword evidence="6" id="KW-1185">Reference proteome</keyword>
<dbReference type="Ensembl" id="ENSSTUT00000071547.1">
    <property type="protein sequence ID" value="ENSSTUP00000067475.1"/>
    <property type="gene ID" value="ENSSTUG00000029430.1"/>
</dbReference>
<dbReference type="PANTHER" id="PTHR15856:SF26">
    <property type="entry name" value="PHD FINGER PROTEIN 20-LIKE PROTEIN 1"/>
    <property type="match status" value="1"/>
</dbReference>